<dbReference type="Gene3D" id="3.90.1210.10">
    <property type="entry name" value="Antifreeze-like/N-acetylneuraminic acid synthase C-terminal domain"/>
    <property type="match status" value="1"/>
</dbReference>
<dbReference type="GO" id="GO:0047444">
    <property type="term" value="F:N-acylneuraminate-9-phosphate synthase activity"/>
    <property type="evidence" value="ECO:0007669"/>
    <property type="project" value="TreeGrafter"/>
</dbReference>
<dbReference type="InterPro" id="IPR036732">
    <property type="entry name" value="AFP_Neu5c_C_sf"/>
</dbReference>
<evidence type="ECO:0000259" key="1">
    <source>
        <dbReference type="PROSITE" id="PS50844"/>
    </source>
</evidence>
<dbReference type="InterPro" id="IPR020007">
    <property type="entry name" value="NeuB/NeuA"/>
</dbReference>
<dbReference type="InterPro" id="IPR013785">
    <property type="entry name" value="Aldolase_TIM"/>
</dbReference>
<protein>
    <submittedName>
        <fullName evidence="2">N-acetylneuraminate synthase</fullName>
    </submittedName>
</protein>
<dbReference type="Pfam" id="PF03102">
    <property type="entry name" value="NeuB"/>
    <property type="match status" value="1"/>
</dbReference>
<dbReference type="NCBIfam" id="TIGR03569">
    <property type="entry name" value="NeuB_NnaB"/>
    <property type="match status" value="1"/>
</dbReference>
<dbReference type="InterPro" id="IPR051690">
    <property type="entry name" value="PseI-like"/>
</dbReference>
<organism evidence="2 3">
    <name type="scientific">Candidatus Magasanikbacteria bacterium CG10_big_fil_rev_8_21_14_0_10_38_6</name>
    <dbReference type="NCBI Taxonomy" id="1974647"/>
    <lineage>
        <taxon>Bacteria</taxon>
        <taxon>Candidatus Magasanikiibacteriota</taxon>
    </lineage>
</organism>
<dbReference type="AlphaFoldDB" id="A0A2M6P0J3"/>
<gene>
    <name evidence="2" type="primary">neuB</name>
    <name evidence="2" type="ORF">COU30_03820</name>
</gene>
<dbReference type="CDD" id="cd11615">
    <property type="entry name" value="SAF_NeuB_like"/>
    <property type="match status" value="1"/>
</dbReference>
<dbReference type="InterPro" id="IPR013974">
    <property type="entry name" value="SAF"/>
</dbReference>
<dbReference type="SUPFAM" id="SSF51569">
    <property type="entry name" value="Aldolase"/>
    <property type="match status" value="1"/>
</dbReference>
<dbReference type="Gene3D" id="3.20.20.70">
    <property type="entry name" value="Aldolase class I"/>
    <property type="match status" value="1"/>
</dbReference>
<dbReference type="Pfam" id="PF08666">
    <property type="entry name" value="SAF"/>
    <property type="match status" value="1"/>
</dbReference>
<dbReference type="PANTHER" id="PTHR42966">
    <property type="entry name" value="N-ACETYLNEURAMINATE SYNTHASE"/>
    <property type="match status" value="1"/>
</dbReference>
<feature type="domain" description="AFP-like" evidence="1">
    <location>
        <begin position="296"/>
        <end position="352"/>
    </location>
</feature>
<dbReference type="EMBL" id="PFBW01000167">
    <property type="protein sequence ID" value="PIR77198.1"/>
    <property type="molecule type" value="Genomic_DNA"/>
</dbReference>
<dbReference type="InterPro" id="IPR057736">
    <property type="entry name" value="SAF_PseI/NeuA/NeuB"/>
</dbReference>
<dbReference type="InterPro" id="IPR006190">
    <property type="entry name" value="SAF_AFP_Neu5Ac"/>
</dbReference>
<dbReference type="InterPro" id="IPR013132">
    <property type="entry name" value="PseI/NeuA/B-like_N"/>
</dbReference>
<evidence type="ECO:0000313" key="3">
    <source>
        <dbReference type="Proteomes" id="UP000228528"/>
    </source>
</evidence>
<dbReference type="PROSITE" id="PS50844">
    <property type="entry name" value="AFP_LIKE"/>
    <property type="match status" value="1"/>
</dbReference>
<dbReference type="SUPFAM" id="SSF51269">
    <property type="entry name" value="AFP III-like domain"/>
    <property type="match status" value="1"/>
</dbReference>
<name>A0A2M6P0J3_9BACT</name>
<comment type="caution">
    <text evidence="2">The sequence shown here is derived from an EMBL/GenBank/DDBJ whole genome shotgun (WGS) entry which is preliminary data.</text>
</comment>
<dbReference type="Proteomes" id="UP000228528">
    <property type="component" value="Unassembled WGS sequence"/>
</dbReference>
<dbReference type="SMART" id="SM00858">
    <property type="entry name" value="SAF"/>
    <property type="match status" value="1"/>
</dbReference>
<dbReference type="GO" id="GO:0016051">
    <property type="term" value="P:carbohydrate biosynthetic process"/>
    <property type="evidence" value="ECO:0007669"/>
    <property type="project" value="InterPro"/>
</dbReference>
<dbReference type="PANTHER" id="PTHR42966:SF1">
    <property type="entry name" value="SIALIC ACID SYNTHASE"/>
    <property type="match status" value="1"/>
</dbReference>
<accession>A0A2M6P0J3</accession>
<proteinExistence type="predicted"/>
<evidence type="ECO:0000313" key="2">
    <source>
        <dbReference type="EMBL" id="PIR77198.1"/>
    </source>
</evidence>
<sequence>MSFSSISVGSKKISPDGPVFIIAEAGVNHNGDIVIAKKLIDAAIAAHVDAVKFQTFTAHTLVTMSADQAEYQTKNIGKKESQYAMLERLTLQREDHLLLKKYAEERGILFLSTPFSNTDVDFLDEVVNVPLFKCGSSDANNIPGLLHIASKGKPMILSTGMSSLEEVKNMVFSLKAVGKQDIVVLHCSSLYPTPMEHVHLRAINTIQKACGVLVGYSDHTLGIEVSIAAVAMGAVCIEKHFTLDKTMDGPDHAMSLEPSELIAMVKSIRNIEKALGSSKKVASEEELKVANVARKSIVVNKDIPAGTVLKAEYLTIKRPGTGICPNLIDTVIGKITNVDIKADTLLRLDDII</sequence>
<reference evidence="3" key="1">
    <citation type="submission" date="2017-09" db="EMBL/GenBank/DDBJ databases">
        <title>Depth-based differentiation of microbial function through sediment-hosted aquifers and enrichment of novel symbionts in the deep terrestrial subsurface.</title>
        <authorList>
            <person name="Probst A.J."/>
            <person name="Ladd B."/>
            <person name="Jarett J.K."/>
            <person name="Geller-Mcgrath D.E."/>
            <person name="Sieber C.M.K."/>
            <person name="Emerson J.B."/>
            <person name="Anantharaman K."/>
            <person name="Thomas B.C."/>
            <person name="Malmstrom R."/>
            <person name="Stieglmeier M."/>
            <person name="Klingl A."/>
            <person name="Woyke T."/>
            <person name="Ryan C.M."/>
            <person name="Banfield J.F."/>
        </authorList>
    </citation>
    <scope>NUCLEOTIDE SEQUENCE [LARGE SCALE GENOMIC DNA]</scope>
</reference>